<dbReference type="Gene3D" id="3.60.21.10">
    <property type="match status" value="1"/>
</dbReference>
<dbReference type="PANTHER" id="PTHR37844:SF2">
    <property type="entry name" value="SER_THR PROTEIN PHOSPHATASE SUPERFAMILY (AFU_ORTHOLOGUE AFUA_1G14840)"/>
    <property type="match status" value="1"/>
</dbReference>
<name>A0ABT5KFW9_9BURK</name>
<evidence type="ECO:0000259" key="1">
    <source>
        <dbReference type="Pfam" id="PF00149"/>
    </source>
</evidence>
<sequence>MRIQLLSDLHLETEAFVPEPARGAELLVLAGDVDSTWRGLQLFRDWPVPVLFVPGNHEYDGRDFDAARAGLLALSDQLGFTMLDDARCVRADAQGRRVRFVGSTRWSDFDVFGEKERARSMRAASYFQRVMAASRDGTPFDAEAVRAQALVCRDWLTQELALGDASTDWDATVVITHFAPSLRSADPRYGKQPGTASFCNDDEALFTQARLWLHGHLHCQNDYEVAHAEGRTRVICNARGHLRKGEPARFDPQLLIDVFAAPP</sequence>
<dbReference type="InterPro" id="IPR004843">
    <property type="entry name" value="Calcineurin-like_PHP"/>
</dbReference>
<proteinExistence type="predicted"/>
<dbReference type="Proteomes" id="UP001221189">
    <property type="component" value="Unassembled WGS sequence"/>
</dbReference>
<dbReference type="PANTHER" id="PTHR37844">
    <property type="entry name" value="SER/THR PROTEIN PHOSPHATASE SUPERFAMILY (AFU_ORTHOLOGUE AFUA_1G14840)"/>
    <property type="match status" value="1"/>
</dbReference>
<organism evidence="2 3">
    <name type="scientific">Roseateles albus</name>
    <dbReference type="NCBI Taxonomy" id="2987525"/>
    <lineage>
        <taxon>Bacteria</taxon>
        <taxon>Pseudomonadati</taxon>
        <taxon>Pseudomonadota</taxon>
        <taxon>Betaproteobacteria</taxon>
        <taxon>Burkholderiales</taxon>
        <taxon>Sphaerotilaceae</taxon>
        <taxon>Roseateles</taxon>
    </lineage>
</organism>
<protein>
    <submittedName>
        <fullName evidence="2">Metallophosphoesterase</fullName>
    </submittedName>
</protein>
<feature type="domain" description="Calcineurin-like phosphoesterase" evidence="1">
    <location>
        <begin position="2"/>
        <end position="219"/>
    </location>
</feature>
<evidence type="ECO:0000313" key="2">
    <source>
        <dbReference type="EMBL" id="MDC8772277.1"/>
    </source>
</evidence>
<dbReference type="EMBL" id="JAQQXT010000006">
    <property type="protein sequence ID" value="MDC8772277.1"/>
    <property type="molecule type" value="Genomic_DNA"/>
</dbReference>
<keyword evidence="3" id="KW-1185">Reference proteome</keyword>
<evidence type="ECO:0000313" key="3">
    <source>
        <dbReference type="Proteomes" id="UP001221189"/>
    </source>
</evidence>
<comment type="caution">
    <text evidence="2">The sequence shown here is derived from an EMBL/GenBank/DDBJ whole genome shotgun (WGS) entry which is preliminary data.</text>
</comment>
<dbReference type="Pfam" id="PF00149">
    <property type="entry name" value="Metallophos"/>
    <property type="match status" value="1"/>
</dbReference>
<reference evidence="2 3" key="1">
    <citation type="submission" date="2022-10" db="EMBL/GenBank/DDBJ databases">
        <title>Paucibacter sp. hw1 Genome sequencing.</title>
        <authorList>
            <person name="Park S."/>
        </authorList>
    </citation>
    <scope>NUCLEOTIDE SEQUENCE [LARGE SCALE GENOMIC DNA]</scope>
    <source>
        <strain evidence="3">hw1</strain>
    </source>
</reference>
<gene>
    <name evidence="2" type="ORF">PRZ03_11905</name>
</gene>
<dbReference type="RefSeq" id="WP_273600476.1">
    <property type="nucleotide sequence ID" value="NZ_JAQQXT010000006.1"/>
</dbReference>
<accession>A0ABT5KFW9</accession>
<dbReference type="InterPro" id="IPR029052">
    <property type="entry name" value="Metallo-depent_PP-like"/>
</dbReference>
<dbReference type="SUPFAM" id="SSF56300">
    <property type="entry name" value="Metallo-dependent phosphatases"/>
    <property type="match status" value="1"/>
</dbReference>